<sequence>MIPPRIAYLEISPRQTGKTERLVRHAKSCLAAGKRVCFVTLQGSVEDIRYRLPGAFIWGNDEEVPCREDDEGVIWFYDEFDWLDSTKIHAGAYYATTPKFLRTLGEQTAENDLLLGLIEANDRQLCRYTWPVDLSDILKEARASYSPEEFRLLYLGEFLK</sequence>
<dbReference type="AlphaFoldDB" id="A0A2Z4ZS63"/>
<keyword evidence="2" id="KW-1185">Reference proteome</keyword>
<protein>
    <submittedName>
        <fullName evidence="1">Uncharacterized protein</fullName>
    </submittedName>
</protein>
<dbReference type="RefSeq" id="WP_208667015.1">
    <property type="nucleotide sequence ID" value="NZ_CP022201.1"/>
</dbReference>
<organism evidence="1 2">
    <name type="scientific">Pseudomonas thivervalensis</name>
    <dbReference type="NCBI Taxonomy" id="86265"/>
    <lineage>
        <taxon>Bacteria</taxon>
        <taxon>Pseudomonadati</taxon>
        <taxon>Pseudomonadota</taxon>
        <taxon>Gammaproteobacteria</taxon>
        <taxon>Pseudomonadales</taxon>
        <taxon>Pseudomonadaceae</taxon>
        <taxon>Pseudomonas</taxon>
    </lineage>
</organism>
<accession>A0A2Z4ZS63</accession>
<dbReference type="EMBL" id="CP022202">
    <property type="protein sequence ID" value="AXA60396.1"/>
    <property type="molecule type" value="Genomic_DNA"/>
</dbReference>
<name>A0A2Z4ZS63_9PSED</name>
<evidence type="ECO:0000313" key="2">
    <source>
        <dbReference type="Proteomes" id="UP000251666"/>
    </source>
</evidence>
<proteinExistence type="predicted"/>
<reference evidence="2" key="1">
    <citation type="journal article" date="2021" name="Front. Microbiol.">
        <title>Genomic Analysis of the 1-Aminocyclopropane-1-Carboxylate Deaminase-Producing Pseudomonas thivervalensis SC5 Reveals Its Multifaceted Roles in Soil and in Beneficial Interactions With Plants.</title>
        <authorList>
            <person name="Nascimento F.X."/>
            <person name="Uron P."/>
            <person name="Glick B.R."/>
            <person name="Giachini A."/>
            <person name="Rossi M.J."/>
        </authorList>
    </citation>
    <scope>NUCLEOTIDE SEQUENCE [LARGE SCALE GENOMIC DNA]</scope>
    <source>
        <strain evidence="2">PLM3</strain>
    </source>
</reference>
<dbReference type="Proteomes" id="UP000251666">
    <property type="component" value="Chromosome"/>
</dbReference>
<dbReference type="KEGG" id="pthv:CE140_10225"/>
<gene>
    <name evidence="1" type="ORF">CEQ51_10065</name>
</gene>
<evidence type="ECO:0000313" key="1">
    <source>
        <dbReference type="EMBL" id="AXA60396.1"/>
    </source>
</evidence>